<keyword evidence="7 9" id="KW-1133">Transmembrane helix</keyword>
<evidence type="ECO:0000256" key="3">
    <source>
        <dbReference type="ARBA" id="ARBA00022670"/>
    </source>
</evidence>
<dbReference type="OrthoDB" id="9810259at2"/>
<dbReference type="RefSeq" id="WP_019622864.1">
    <property type="nucleotide sequence ID" value="NZ_AP014545.1"/>
</dbReference>
<dbReference type="KEGG" id="ajp:AMJAP_3151"/>
<evidence type="ECO:0000256" key="4">
    <source>
        <dbReference type="ARBA" id="ARBA00022692"/>
    </source>
</evidence>
<dbReference type="PROSITE" id="PS00855">
    <property type="entry name" value="SPASE_II"/>
    <property type="match status" value="1"/>
</dbReference>
<feature type="active site" evidence="9">
    <location>
        <position position="139"/>
    </location>
</feature>
<dbReference type="Proteomes" id="UP000595663">
    <property type="component" value="Chromosome"/>
</dbReference>
<feature type="transmembrane region" description="Helical" evidence="9">
    <location>
        <begin position="7"/>
        <end position="24"/>
    </location>
</feature>
<dbReference type="PANTHER" id="PTHR33695:SF1">
    <property type="entry name" value="LIPOPROTEIN SIGNAL PEPTIDASE"/>
    <property type="match status" value="1"/>
</dbReference>
<dbReference type="AlphaFoldDB" id="A0A7R6STY1"/>
<evidence type="ECO:0000313" key="13">
    <source>
        <dbReference type="Proteomes" id="UP000595663"/>
    </source>
</evidence>
<dbReference type="GO" id="GO:0005886">
    <property type="term" value="C:plasma membrane"/>
    <property type="evidence" value="ECO:0007669"/>
    <property type="project" value="UniProtKB-SubCell"/>
</dbReference>
<comment type="catalytic activity">
    <reaction evidence="9 10">
        <text>Release of signal peptides from bacterial membrane prolipoproteins. Hydrolyzes -Xaa-Yaa-Zaa-|-(S,diacylglyceryl)Cys-, in which Xaa is hydrophobic (preferably Leu), and Yaa (Ala or Ser) and Zaa (Gly or Ala) have small, neutral side chains.</text>
        <dbReference type="EC" id="3.4.23.36"/>
    </reaction>
</comment>
<dbReference type="PRINTS" id="PR00781">
    <property type="entry name" value="LIPOSIGPTASE"/>
</dbReference>
<evidence type="ECO:0000256" key="9">
    <source>
        <dbReference type="HAMAP-Rule" id="MF_00161"/>
    </source>
</evidence>
<dbReference type="HAMAP" id="MF_00161">
    <property type="entry name" value="LspA"/>
    <property type="match status" value="1"/>
</dbReference>
<organism evidence="12 13">
    <name type="scientific">Amphritea japonica ATCC BAA-1530</name>
    <dbReference type="NCBI Taxonomy" id="1278309"/>
    <lineage>
        <taxon>Bacteria</taxon>
        <taxon>Pseudomonadati</taxon>
        <taxon>Pseudomonadota</taxon>
        <taxon>Gammaproteobacteria</taxon>
        <taxon>Oceanospirillales</taxon>
        <taxon>Oceanospirillaceae</taxon>
        <taxon>Amphritea</taxon>
    </lineage>
</organism>
<comment type="function">
    <text evidence="9 10">This protein specifically catalyzes the removal of signal peptides from prolipoproteins.</text>
</comment>
<dbReference type="GO" id="GO:0006508">
    <property type="term" value="P:proteolysis"/>
    <property type="evidence" value="ECO:0007669"/>
    <property type="project" value="UniProtKB-KW"/>
</dbReference>
<keyword evidence="2 9" id="KW-1003">Cell membrane</keyword>
<dbReference type="UniPathway" id="UPA00665"/>
<evidence type="ECO:0000313" key="12">
    <source>
        <dbReference type="EMBL" id="BBB27736.1"/>
    </source>
</evidence>
<protein>
    <recommendedName>
        <fullName evidence="9">Lipoprotein signal peptidase</fullName>
        <ecNumber evidence="9">3.4.23.36</ecNumber>
    </recommendedName>
    <alternativeName>
        <fullName evidence="9">Prolipoprotein signal peptidase</fullName>
    </alternativeName>
    <alternativeName>
        <fullName evidence="9">Signal peptidase II</fullName>
        <shortName evidence="9">SPase II</shortName>
    </alternativeName>
</protein>
<feature type="transmembrane region" description="Helical" evidence="9">
    <location>
        <begin position="131"/>
        <end position="156"/>
    </location>
</feature>
<evidence type="ECO:0000256" key="11">
    <source>
        <dbReference type="RuleBase" id="RU004181"/>
    </source>
</evidence>
<dbReference type="Pfam" id="PF01252">
    <property type="entry name" value="Peptidase_A8"/>
    <property type="match status" value="1"/>
</dbReference>
<dbReference type="EMBL" id="AP014545">
    <property type="protein sequence ID" value="BBB27736.1"/>
    <property type="molecule type" value="Genomic_DNA"/>
</dbReference>
<reference evidence="12 13" key="1">
    <citation type="journal article" date="2008" name="Int. J. Syst. Evol. Microbiol.">
        <title>Amphritea japonica sp. nov. and Amphritea balenae sp. nov., isolated from the sediment adjacent to sperm whale carcasses off Kagoshima, Japan.</title>
        <authorList>
            <person name="Miyazaki M."/>
            <person name="Nogi Y."/>
            <person name="Fujiwara Y."/>
            <person name="Kawato M."/>
            <person name="Nagahama T."/>
            <person name="Kubokawa K."/>
            <person name="Horikoshi K."/>
        </authorList>
    </citation>
    <scope>NUCLEOTIDE SEQUENCE [LARGE SCALE GENOMIC DNA]</scope>
    <source>
        <strain evidence="12 13">ATCC BAA-1530</strain>
    </source>
</reference>
<keyword evidence="5 9" id="KW-0064">Aspartyl protease</keyword>
<evidence type="ECO:0000256" key="8">
    <source>
        <dbReference type="ARBA" id="ARBA00023136"/>
    </source>
</evidence>
<keyword evidence="13" id="KW-1185">Reference proteome</keyword>
<keyword evidence="8 9" id="KW-0472">Membrane</keyword>
<dbReference type="InterPro" id="IPR001872">
    <property type="entry name" value="Peptidase_A8"/>
</dbReference>
<comment type="subcellular location">
    <subcellularLocation>
        <location evidence="9">Cell membrane</location>
        <topology evidence="9">Multi-pass membrane protein</topology>
    </subcellularLocation>
</comment>
<dbReference type="EC" id="3.4.23.36" evidence="9"/>
<comment type="pathway">
    <text evidence="9">Protein modification; lipoprotein biosynthesis (signal peptide cleavage).</text>
</comment>
<keyword evidence="3 9" id="KW-0645">Protease</keyword>
<comment type="similarity">
    <text evidence="1 9 11">Belongs to the peptidase A8 family.</text>
</comment>
<feature type="transmembrane region" description="Helical" evidence="9">
    <location>
        <begin position="68"/>
        <end position="86"/>
    </location>
</feature>
<dbReference type="NCBIfam" id="TIGR00077">
    <property type="entry name" value="lspA"/>
    <property type="match status" value="1"/>
</dbReference>
<dbReference type="GO" id="GO:0004190">
    <property type="term" value="F:aspartic-type endopeptidase activity"/>
    <property type="evidence" value="ECO:0007669"/>
    <property type="project" value="UniProtKB-UniRule"/>
</dbReference>
<evidence type="ECO:0000256" key="5">
    <source>
        <dbReference type="ARBA" id="ARBA00022750"/>
    </source>
</evidence>
<accession>A0A7R6STY1</accession>
<name>A0A7R6STY1_9GAMM</name>
<evidence type="ECO:0000256" key="1">
    <source>
        <dbReference type="ARBA" id="ARBA00006139"/>
    </source>
</evidence>
<sequence length="164" mass="18203">MTTQRTALSWLWLVAVVLVLDLFTKYQASSLLPYGVAHPQLPVFDLTLLHNTGAAFSFLAKAGGWQRWFFAVIAVVVSIVLLVWMARTPRQQRWLGAGLALLLGGALGNLYDRVVQGYVIDFISLHYDGYYFPAFNLADTAITIGAAMLIIDMIWFSDSNNNSS</sequence>
<feature type="active site" evidence="9">
    <location>
        <position position="121"/>
    </location>
</feature>
<evidence type="ECO:0000256" key="10">
    <source>
        <dbReference type="RuleBase" id="RU000594"/>
    </source>
</evidence>
<evidence type="ECO:0000256" key="2">
    <source>
        <dbReference type="ARBA" id="ARBA00022475"/>
    </source>
</evidence>
<gene>
    <name evidence="9 12" type="primary">lspA</name>
    <name evidence="12" type="ORF">AMJAP_3151</name>
</gene>
<dbReference type="PANTHER" id="PTHR33695">
    <property type="entry name" value="LIPOPROTEIN SIGNAL PEPTIDASE"/>
    <property type="match status" value="1"/>
</dbReference>
<feature type="transmembrane region" description="Helical" evidence="9">
    <location>
        <begin position="93"/>
        <end position="111"/>
    </location>
</feature>
<evidence type="ECO:0000256" key="7">
    <source>
        <dbReference type="ARBA" id="ARBA00022989"/>
    </source>
</evidence>
<proteinExistence type="inferred from homology"/>
<keyword evidence="6 9" id="KW-0378">Hydrolase</keyword>
<evidence type="ECO:0000256" key="6">
    <source>
        <dbReference type="ARBA" id="ARBA00022801"/>
    </source>
</evidence>
<keyword evidence="4 9" id="KW-0812">Transmembrane</keyword>